<name>Q6LMW5_PHOPR</name>
<proteinExistence type="predicted"/>
<dbReference type="InterPro" id="IPR052183">
    <property type="entry name" value="IS_Transposase"/>
</dbReference>
<organism evidence="2 3">
    <name type="scientific">Photobacterium profundum (strain SS9)</name>
    <dbReference type="NCBI Taxonomy" id="298386"/>
    <lineage>
        <taxon>Bacteria</taxon>
        <taxon>Pseudomonadati</taxon>
        <taxon>Pseudomonadota</taxon>
        <taxon>Gammaproteobacteria</taxon>
        <taxon>Vibrionales</taxon>
        <taxon>Vibrionaceae</taxon>
        <taxon>Photobacterium</taxon>
    </lineage>
</organism>
<dbReference type="AlphaFoldDB" id="Q6LMW5"/>
<dbReference type="PANTHER" id="PTHR35528">
    <property type="entry name" value="BLL1675 PROTEIN"/>
    <property type="match status" value="1"/>
</dbReference>
<dbReference type="Pfam" id="PF13610">
    <property type="entry name" value="DDE_Tnp_IS240"/>
    <property type="match status" value="1"/>
</dbReference>
<protein>
    <submittedName>
        <fullName evidence="2">Transposase</fullName>
    </submittedName>
</protein>
<dbReference type="InterPro" id="IPR032874">
    <property type="entry name" value="DDE_dom"/>
</dbReference>
<dbReference type="EMBL" id="CR378672">
    <property type="protein sequence ID" value="CAG21361.1"/>
    <property type="molecule type" value="Genomic_DNA"/>
</dbReference>
<dbReference type="HOGENOM" id="CLU_1894264_0_0_6"/>
<feature type="domain" description="DDE" evidence="1">
    <location>
        <begin position="48"/>
        <end position="118"/>
    </location>
</feature>
<reference evidence="3" key="1">
    <citation type="journal article" date="2005" name="Science">
        <title>Life at depth: Photobacterium profundum genome sequence and expression analysis.</title>
        <authorList>
            <person name="Vezzi A."/>
            <person name="Campanaro S."/>
            <person name="D'Angelo M."/>
            <person name="Simonato F."/>
            <person name="Vitulo N."/>
            <person name="Lauro F.M."/>
            <person name="Cestaro A."/>
            <person name="Malacrida G."/>
            <person name="Simionati B."/>
            <person name="Cannata N."/>
            <person name="Romualdi C."/>
            <person name="Bartlett D.H."/>
            <person name="Valle G."/>
        </authorList>
    </citation>
    <scope>NUCLEOTIDE SEQUENCE [LARGE SCALE GENOMIC DNA]</scope>
    <source>
        <strain evidence="3">ATCC BAA-1253 / SS9</strain>
    </source>
</reference>
<evidence type="ECO:0000259" key="1">
    <source>
        <dbReference type="Pfam" id="PF13610"/>
    </source>
</evidence>
<dbReference type="STRING" id="298386.PBPRA3033"/>
<sequence>MWPTSSVTGISRSYWQSAGFKLTTQLSIAGCWSMPLSWKPRSVACCLWFFLYRAVDKFGDSIDFMLTEKRDEAAARSFFNKVIGQHGLPEKVVIDKSGSNAAALDTLNWQMLRKGQVKNSGDMTVWEQFYSLAS</sequence>
<dbReference type="PANTHER" id="PTHR35528:SF3">
    <property type="entry name" value="BLL1675 PROTEIN"/>
    <property type="match status" value="1"/>
</dbReference>
<evidence type="ECO:0000313" key="3">
    <source>
        <dbReference type="Proteomes" id="UP000000593"/>
    </source>
</evidence>
<keyword evidence="3" id="KW-1185">Reference proteome</keyword>
<accession>Q6LMW5</accession>
<dbReference type="KEGG" id="ppr:PBPRA3033"/>
<evidence type="ECO:0000313" key="2">
    <source>
        <dbReference type="EMBL" id="CAG21361.1"/>
    </source>
</evidence>
<dbReference type="eggNOG" id="COG3316">
    <property type="taxonomic scope" value="Bacteria"/>
</dbReference>
<dbReference type="Proteomes" id="UP000000593">
    <property type="component" value="Chromosome 1"/>
</dbReference>
<gene>
    <name evidence="2" type="primary">BR1855</name>
    <name evidence="2" type="ordered locus">PBPRA3033</name>
</gene>